<evidence type="ECO:0000256" key="3">
    <source>
        <dbReference type="ARBA" id="ARBA00022454"/>
    </source>
</evidence>
<comment type="similarity">
    <text evidence="2">Belongs to the CND3 (condensin subunit 3) family.</text>
</comment>
<accession>A0A2C9KNI2</accession>
<dbReference type="KEGG" id="bgt:106073098"/>
<dbReference type="VEuPathDB" id="VectorBase:BGLB021741"/>
<dbReference type="GO" id="GO:0000793">
    <property type="term" value="C:condensed chromosome"/>
    <property type="evidence" value="ECO:0007669"/>
    <property type="project" value="TreeGrafter"/>
</dbReference>
<dbReference type="EnsemblMetazoa" id="BGLB021741-RA">
    <property type="protein sequence ID" value="BGLB021741-PA"/>
    <property type="gene ID" value="BGLB021741"/>
</dbReference>
<dbReference type="Gene3D" id="1.25.10.10">
    <property type="entry name" value="Leucine-rich Repeat Variant"/>
    <property type="match status" value="2"/>
</dbReference>
<keyword evidence="3" id="KW-0158">Chromosome</keyword>
<dbReference type="InterPro" id="IPR025977">
    <property type="entry name" value="Cnd3_C"/>
</dbReference>
<dbReference type="InterPro" id="IPR011989">
    <property type="entry name" value="ARM-like"/>
</dbReference>
<evidence type="ECO:0000256" key="8">
    <source>
        <dbReference type="SAM" id="MobiDB-lite"/>
    </source>
</evidence>
<name>A0A2C9KNI2_BIOGL</name>
<organism evidence="11 12">
    <name type="scientific">Biomphalaria glabrata</name>
    <name type="common">Bloodfluke planorb</name>
    <name type="synonym">Freshwater snail</name>
    <dbReference type="NCBI Taxonomy" id="6526"/>
    <lineage>
        <taxon>Eukaryota</taxon>
        <taxon>Metazoa</taxon>
        <taxon>Spiralia</taxon>
        <taxon>Lophotrochozoa</taxon>
        <taxon>Mollusca</taxon>
        <taxon>Gastropoda</taxon>
        <taxon>Heterobranchia</taxon>
        <taxon>Euthyneura</taxon>
        <taxon>Panpulmonata</taxon>
        <taxon>Hygrophila</taxon>
        <taxon>Lymnaeoidea</taxon>
        <taxon>Planorbidae</taxon>
        <taxon>Biomphalaria</taxon>
    </lineage>
</organism>
<dbReference type="STRING" id="6526.A0A2C9KNI2"/>
<dbReference type="PANTHER" id="PTHR14418">
    <property type="entry name" value="CONDENSIN COMPLEX SUBUNIT 3-RELATED"/>
    <property type="match status" value="1"/>
</dbReference>
<keyword evidence="6" id="KW-0226">DNA condensation</keyword>
<dbReference type="InterPro" id="IPR027165">
    <property type="entry name" value="CND3"/>
</dbReference>
<reference evidence="11" key="1">
    <citation type="submission" date="2020-05" db="UniProtKB">
        <authorList>
            <consortium name="EnsemblMetazoa"/>
        </authorList>
    </citation>
    <scope>IDENTIFICATION</scope>
    <source>
        <strain evidence="11">BB02</strain>
    </source>
</reference>
<sequence>MTEKKISQLEIFLESQEKLNNEHLIKALKSIYSSTPFDDFWNEFRKLILSPLSVFNREPAVEKVIDFIAKFVISLALELKISRQKRVSENNEEEDDSMHPLLMKLFYFLLDIHRSKEKAVRFRTCQLVSKLLINLEEDAQIEDDLFDRIYQCMIERLRDKVPIVRVHAVLALKRLQTPLDETCPITKAFIILMSRDAMYEVRNIVLTSIAVSKLTLPAIIERTYDVHEKVRKTAYTVIAEKIPVKALTIEQRVQLLQNGLNDRSDIVKAACAKQLLQSWLCAFQGNILELLSLLDVQSSVAICETALTTLFKSSSILNLVQKFDILNEKAMIDREKLSCESSFYWRNLLQFIYNAGLQFEEQLDQLRPVCVEFCAYVQSFAAEMTKCNDVDQLLDLEFVLQQLLQIISVMDLSDQASRKEMDKMLHNLLVSDSVGPSLIPHILTSLKLVYNDTDNLIKYIAETVSEIREPITSVETQISAEERRQLDKKVASIRVKLHQLREELSFCIEKQEFEKAAQIKSDIANLDSERSTLLGETEARVEEVRIQKNDYFTVLKCLTIVCEVLIALKVKTFSPSLQALMDSQILPGMTNLEADIRNAGVKAIGLCCLVTKDIVMQHLPVLMQASQVDSMQVRATALKVLFDIFHVYGSSAFSVSSESSRNLSSNSIIDDSQNQEEDETSPGQATEEKSQEDCATKILALLSSNLDSENPDLRYIAAEGICKLLQVDRIVSSKLISHLVLLWYNPLIEEDVALIQILGTFFTMYAFSNSAHQVVIEEAFIPTLLTVLHAPRTSPLSEINEVNLANFLIEIIDSWHLTGNKNLGVNRDNPCHDSLAVKLCNRILSDTDSFDNKLWLHALTQLNISPDNIPLIENLLVMTEDMNQAIYEKSCCKLIAKLKSMLTFLLDENQKEKCSTESSETVEARRDVDILAEETTNDAFENLNQTVNRRYKKQTKTPSTKAKARSAAQSELDDSVFTPMRPQLASTDIESTRVNLENLFLTKTPAGKTPKRHLFSAQESKLPGSLKEN</sequence>
<comment type="subcellular location">
    <subcellularLocation>
        <location evidence="1">Chromosome</location>
    </subcellularLocation>
</comment>
<feature type="region of interest" description="Disordered" evidence="8">
    <location>
        <begin position="662"/>
        <end position="691"/>
    </location>
</feature>
<keyword evidence="4" id="KW-0132">Cell division</keyword>
<dbReference type="GO" id="GO:0007076">
    <property type="term" value="P:mitotic chromosome condensation"/>
    <property type="evidence" value="ECO:0007669"/>
    <property type="project" value="InterPro"/>
</dbReference>
<protein>
    <recommendedName>
        <fullName evidence="13">Nuclear condensin complex subunit 3 C-terminal domain-containing protein</fullName>
    </recommendedName>
</protein>
<feature type="domain" description="Nuclear condensin complex subunit 3 C-terminal" evidence="10">
    <location>
        <begin position="556"/>
        <end position="864"/>
    </location>
</feature>
<dbReference type="OrthoDB" id="27187at2759"/>
<dbReference type="GO" id="GO:0005737">
    <property type="term" value="C:cytoplasm"/>
    <property type="evidence" value="ECO:0007669"/>
    <property type="project" value="TreeGrafter"/>
</dbReference>
<dbReference type="PANTHER" id="PTHR14418:SF5">
    <property type="entry name" value="CONDENSIN COMPLEX SUBUNIT 3"/>
    <property type="match status" value="1"/>
</dbReference>
<evidence type="ECO:0000259" key="9">
    <source>
        <dbReference type="Pfam" id="PF02151"/>
    </source>
</evidence>
<dbReference type="GO" id="GO:0051301">
    <property type="term" value="P:cell division"/>
    <property type="evidence" value="ECO:0007669"/>
    <property type="project" value="UniProtKB-KW"/>
</dbReference>
<feature type="region of interest" description="Disordered" evidence="8">
    <location>
        <begin position="1004"/>
        <end position="1029"/>
    </location>
</feature>
<dbReference type="Proteomes" id="UP000076420">
    <property type="component" value="Unassembled WGS sequence"/>
</dbReference>
<proteinExistence type="inferred from homology"/>
<keyword evidence="7" id="KW-0131">Cell cycle</keyword>
<keyword evidence="5" id="KW-0498">Mitosis</keyword>
<evidence type="ECO:0000256" key="2">
    <source>
        <dbReference type="ARBA" id="ARBA00006533"/>
    </source>
</evidence>
<evidence type="ECO:0000313" key="12">
    <source>
        <dbReference type="Proteomes" id="UP000076420"/>
    </source>
</evidence>
<evidence type="ECO:0000256" key="4">
    <source>
        <dbReference type="ARBA" id="ARBA00022618"/>
    </source>
</evidence>
<evidence type="ECO:0000256" key="7">
    <source>
        <dbReference type="ARBA" id="ARBA00023306"/>
    </source>
</evidence>
<dbReference type="AlphaFoldDB" id="A0A2C9KNI2"/>
<dbReference type="Pfam" id="PF02151">
    <property type="entry name" value="UVR"/>
    <property type="match status" value="1"/>
</dbReference>
<feature type="compositionally biased region" description="Low complexity" evidence="8">
    <location>
        <begin position="662"/>
        <end position="672"/>
    </location>
</feature>
<dbReference type="InterPro" id="IPR016024">
    <property type="entry name" value="ARM-type_fold"/>
</dbReference>
<dbReference type="InterPro" id="IPR001943">
    <property type="entry name" value="UVR_dom"/>
</dbReference>
<feature type="region of interest" description="Disordered" evidence="8">
    <location>
        <begin position="951"/>
        <end position="973"/>
    </location>
</feature>
<evidence type="ECO:0000256" key="5">
    <source>
        <dbReference type="ARBA" id="ARBA00022776"/>
    </source>
</evidence>
<dbReference type="Pfam" id="PF12719">
    <property type="entry name" value="Cnd3"/>
    <property type="match status" value="1"/>
</dbReference>
<dbReference type="SUPFAM" id="SSF48371">
    <property type="entry name" value="ARM repeat"/>
    <property type="match status" value="1"/>
</dbReference>
<evidence type="ECO:0000256" key="1">
    <source>
        <dbReference type="ARBA" id="ARBA00004286"/>
    </source>
</evidence>
<evidence type="ECO:0000313" key="11">
    <source>
        <dbReference type="EnsemblMetazoa" id="BGLB021741-PA"/>
    </source>
</evidence>
<dbReference type="VEuPathDB" id="VectorBase:BGLAX_027820"/>
<evidence type="ECO:0008006" key="13">
    <source>
        <dbReference type="Google" id="ProtNLM"/>
    </source>
</evidence>
<dbReference type="GO" id="GO:0000796">
    <property type="term" value="C:condensin complex"/>
    <property type="evidence" value="ECO:0007669"/>
    <property type="project" value="InterPro"/>
</dbReference>
<evidence type="ECO:0000259" key="10">
    <source>
        <dbReference type="Pfam" id="PF12719"/>
    </source>
</evidence>
<gene>
    <name evidence="11" type="primary">106073098</name>
</gene>
<evidence type="ECO:0000256" key="6">
    <source>
        <dbReference type="ARBA" id="ARBA00023067"/>
    </source>
</evidence>
<feature type="domain" description="UVR" evidence="9">
    <location>
        <begin position="496"/>
        <end position="527"/>
    </location>
</feature>